<name>A0ABP4TEU4_9MICO</name>
<feature type="transmembrane region" description="Helical" evidence="1">
    <location>
        <begin position="231"/>
        <end position="251"/>
    </location>
</feature>
<sequence>MTTDPQTLLIEQRERFAFAMREAKRPTGPWIGLLVAIGLFASLSAVSILVVLLAQAVPAIAAFAVSADLVVQGVTFIVVWILLWVWMRFKERRAFASIGFREPRRGWVQAVRGFAIGVLAMALIVAIAVGTGNMRFLTLPDGNPFAWAALGWVLVAIPVFVIQGGAEELINRGYLVQTWMPRYGLVSAVIVQAVFFTLAHSLNPGMSVFSVAALLLVSVLLVFWALSEGSLWGVVAFHAAWNWAQGGLFGVKVSGNPVENSLLAVAETDGANSLISGGEFGLEASVVTLVVLAGMSAVAIVVYVRGQRRGVAVE</sequence>
<feature type="domain" description="CAAX prenyl protease 2/Lysostaphin resistance protein A-like" evidence="2">
    <location>
        <begin position="151"/>
        <end position="243"/>
    </location>
</feature>
<evidence type="ECO:0000256" key="1">
    <source>
        <dbReference type="SAM" id="Phobius"/>
    </source>
</evidence>
<gene>
    <name evidence="3" type="ORF">GCM10009808_00010</name>
</gene>
<dbReference type="PANTHER" id="PTHR39430">
    <property type="entry name" value="MEMBRANE-ASSOCIATED PROTEASE-RELATED"/>
    <property type="match status" value="1"/>
</dbReference>
<feature type="transmembrane region" description="Helical" evidence="1">
    <location>
        <begin position="183"/>
        <end position="202"/>
    </location>
</feature>
<comment type="caution">
    <text evidence="3">The sequence shown here is derived from an EMBL/GenBank/DDBJ whole genome shotgun (WGS) entry which is preliminary data.</text>
</comment>
<organism evidence="3 4">
    <name type="scientific">Microbacterium sediminicola</name>
    <dbReference type="NCBI Taxonomy" id="415210"/>
    <lineage>
        <taxon>Bacteria</taxon>
        <taxon>Bacillati</taxon>
        <taxon>Actinomycetota</taxon>
        <taxon>Actinomycetes</taxon>
        <taxon>Micrococcales</taxon>
        <taxon>Microbacteriaceae</taxon>
        <taxon>Microbacterium</taxon>
    </lineage>
</organism>
<accession>A0ABP4TEU4</accession>
<dbReference type="PANTHER" id="PTHR39430:SF1">
    <property type="entry name" value="PROTEASE"/>
    <property type="match status" value="1"/>
</dbReference>
<dbReference type="EMBL" id="BAAAPL010000001">
    <property type="protein sequence ID" value="GAA1687008.1"/>
    <property type="molecule type" value="Genomic_DNA"/>
</dbReference>
<keyword evidence="1" id="KW-1133">Transmembrane helix</keyword>
<evidence type="ECO:0000313" key="3">
    <source>
        <dbReference type="EMBL" id="GAA1687008.1"/>
    </source>
</evidence>
<keyword evidence="1" id="KW-0472">Membrane</keyword>
<feature type="transmembrane region" description="Helical" evidence="1">
    <location>
        <begin position="60"/>
        <end position="86"/>
    </location>
</feature>
<feature type="transmembrane region" description="Helical" evidence="1">
    <location>
        <begin position="30"/>
        <end position="54"/>
    </location>
</feature>
<proteinExistence type="predicted"/>
<evidence type="ECO:0000259" key="2">
    <source>
        <dbReference type="Pfam" id="PF02517"/>
    </source>
</evidence>
<evidence type="ECO:0000313" key="4">
    <source>
        <dbReference type="Proteomes" id="UP001501690"/>
    </source>
</evidence>
<dbReference type="RefSeq" id="WP_344067604.1">
    <property type="nucleotide sequence ID" value="NZ_BAAAPL010000001.1"/>
</dbReference>
<feature type="transmembrane region" description="Helical" evidence="1">
    <location>
        <begin position="284"/>
        <end position="304"/>
    </location>
</feature>
<dbReference type="Pfam" id="PF02517">
    <property type="entry name" value="Rce1-like"/>
    <property type="match status" value="1"/>
</dbReference>
<feature type="transmembrane region" description="Helical" evidence="1">
    <location>
        <begin position="208"/>
        <end position="226"/>
    </location>
</feature>
<keyword evidence="4" id="KW-1185">Reference proteome</keyword>
<protein>
    <submittedName>
        <fullName evidence="3">Type II CAAX endopeptidase family protein</fullName>
    </submittedName>
</protein>
<reference evidence="4" key="1">
    <citation type="journal article" date="2019" name="Int. J. Syst. Evol. Microbiol.">
        <title>The Global Catalogue of Microorganisms (GCM) 10K type strain sequencing project: providing services to taxonomists for standard genome sequencing and annotation.</title>
        <authorList>
            <consortium name="The Broad Institute Genomics Platform"/>
            <consortium name="The Broad Institute Genome Sequencing Center for Infectious Disease"/>
            <person name="Wu L."/>
            <person name="Ma J."/>
        </authorList>
    </citation>
    <scope>NUCLEOTIDE SEQUENCE [LARGE SCALE GENOMIC DNA]</scope>
    <source>
        <strain evidence="4">JCM 15577</strain>
    </source>
</reference>
<feature type="transmembrane region" description="Helical" evidence="1">
    <location>
        <begin position="144"/>
        <end position="162"/>
    </location>
</feature>
<dbReference type="InterPro" id="IPR003675">
    <property type="entry name" value="Rce1/LyrA-like_dom"/>
</dbReference>
<feature type="transmembrane region" description="Helical" evidence="1">
    <location>
        <begin position="107"/>
        <end position="132"/>
    </location>
</feature>
<keyword evidence="1" id="KW-0812">Transmembrane</keyword>
<dbReference type="Proteomes" id="UP001501690">
    <property type="component" value="Unassembled WGS sequence"/>
</dbReference>